<gene>
    <name evidence="1" type="ORF">FWK35_00014049</name>
</gene>
<protein>
    <submittedName>
        <fullName evidence="1">ATP-dependent DNA helicase RRM3-like</fullName>
    </submittedName>
</protein>
<keyword evidence="1" id="KW-0378">Hydrolase</keyword>
<comment type="caution">
    <text evidence="1">The sequence shown here is derived from an EMBL/GenBank/DDBJ whole genome shotgun (WGS) entry which is preliminary data.</text>
</comment>
<dbReference type="Proteomes" id="UP000478052">
    <property type="component" value="Unassembled WGS sequence"/>
</dbReference>
<dbReference type="GO" id="GO:0004386">
    <property type="term" value="F:helicase activity"/>
    <property type="evidence" value="ECO:0007669"/>
    <property type="project" value="UniProtKB-KW"/>
</dbReference>
<keyword evidence="1" id="KW-0547">Nucleotide-binding</keyword>
<reference evidence="1 2" key="1">
    <citation type="submission" date="2019-08" db="EMBL/GenBank/DDBJ databases">
        <title>Whole genome of Aphis craccivora.</title>
        <authorList>
            <person name="Voronova N.V."/>
            <person name="Shulinski R.S."/>
            <person name="Bandarenka Y.V."/>
            <person name="Zhorov D.G."/>
            <person name="Warner D."/>
        </authorList>
    </citation>
    <scope>NUCLEOTIDE SEQUENCE [LARGE SCALE GENOMIC DNA]</scope>
    <source>
        <strain evidence="1">180601</strain>
        <tissue evidence="1">Whole Body</tissue>
    </source>
</reference>
<sequence>MTINKSRGQSLIMIGIGLREECFSHGQAKIKCTKKPLLLPGQRRVGQLVLYIVIELLTCACAYESGIRRRSNRSATIVAAGSDYSGLSATEENVATEPPGTAVQTVHFIGCRPPSNKIKNRGNLKINF</sequence>
<dbReference type="EMBL" id="VUJU01004849">
    <property type="protein sequence ID" value="KAF0753055.1"/>
    <property type="molecule type" value="Genomic_DNA"/>
</dbReference>
<proteinExistence type="predicted"/>
<evidence type="ECO:0000313" key="2">
    <source>
        <dbReference type="Proteomes" id="UP000478052"/>
    </source>
</evidence>
<name>A0A6G0YCH4_APHCR</name>
<feature type="non-terminal residue" evidence="1">
    <location>
        <position position="128"/>
    </location>
</feature>
<keyword evidence="2" id="KW-1185">Reference proteome</keyword>
<organism evidence="1 2">
    <name type="scientific">Aphis craccivora</name>
    <name type="common">Cowpea aphid</name>
    <dbReference type="NCBI Taxonomy" id="307492"/>
    <lineage>
        <taxon>Eukaryota</taxon>
        <taxon>Metazoa</taxon>
        <taxon>Ecdysozoa</taxon>
        <taxon>Arthropoda</taxon>
        <taxon>Hexapoda</taxon>
        <taxon>Insecta</taxon>
        <taxon>Pterygota</taxon>
        <taxon>Neoptera</taxon>
        <taxon>Paraneoptera</taxon>
        <taxon>Hemiptera</taxon>
        <taxon>Sternorrhyncha</taxon>
        <taxon>Aphidomorpha</taxon>
        <taxon>Aphidoidea</taxon>
        <taxon>Aphididae</taxon>
        <taxon>Aphidini</taxon>
        <taxon>Aphis</taxon>
        <taxon>Aphis</taxon>
    </lineage>
</organism>
<keyword evidence="1" id="KW-0347">Helicase</keyword>
<dbReference type="AlphaFoldDB" id="A0A6G0YCH4"/>
<evidence type="ECO:0000313" key="1">
    <source>
        <dbReference type="EMBL" id="KAF0753055.1"/>
    </source>
</evidence>
<accession>A0A6G0YCH4</accession>
<keyword evidence="1" id="KW-0067">ATP-binding</keyword>